<feature type="compositionally biased region" description="Basic and acidic residues" evidence="5">
    <location>
        <begin position="388"/>
        <end position="397"/>
    </location>
</feature>
<evidence type="ECO:0000256" key="1">
    <source>
        <dbReference type="ARBA" id="ARBA00004123"/>
    </source>
</evidence>
<dbReference type="InterPro" id="IPR036390">
    <property type="entry name" value="WH_DNA-bd_sf"/>
</dbReference>
<dbReference type="Pfam" id="PF00076">
    <property type="entry name" value="RRM_1"/>
    <property type="match status" value="1"/>
</dbReference>
<dbReference type="EMBL" id="LCZI01000671">
    <property type="protein sequence ID" value="KKZ65308.1"/>
    <property type="molecule type" value="Genomic_DNA"/>
</dbReference>
<dbReference type="GO" id="GO:0006396">
    <property type="term" value="P:RNA processing"/>
    <property type="evidence" value="ECO:0007669"/>
    <property type="project" value="InterPro"/>
</dbReference>
<comment type="caution">
    <text evidence="8">The sequence shown here is derived from an EMBL/GenBank/DDBJ whole genome shotgun (WGS) entry which is preliminary data.</text>
</comment>
<feature type="compositionally biased region" description="Basic and acidic residues" evidence="5">
    <location>
        <begin position="89"/>
        <end position="106"/>
    </location>
</feature>
<sequence>MAEEQKQAATPAEANPNTQAENDVKEVLAELKGEEPMKAEGEVAAKETSEKKDGDTNNKATEGEGGAGEEDAEAKEEARIIAAAAKLGQEAESKSDAKDGEQKDTNRGQGQASRGGRGGNRQRVNYRDNIKSDVSTLKETSDPEEIRKQVEFYFSDSNLVMDKFLLSKVGGSENRPVELSILHSFKRMHRFQPFSAVVDALKDSKTLELTDDNTCVRRRVPLPETFKESLDPSAVKVFEDKAMHRSIYAKGFGPEEPSTQFDIEAFFTPYGPTNAIRLRRTAEKIFKGSVFVEFDSEETQKAFLALDPKPKWKGTTELLIKSKKDYCDEKVKEIEAGRLRPNSGRGRGSHRGRGRGGSSNHHDRRGDDHKKGFRGGRGGRGHRGGRGGRQESQRDARGVPVIQVSAATDTPAATNDDSTAKAGQKRAREDEGAATNGNGNGHASASNGTTAANGGAPPAKKVDVKDS</sequence>
<dbReference type="PANTHER" id="PTHR22792:SF140">
    <property type="entry name" value="ACHILLES, ISOFORM A"/>
    <property type="match status" value="1"/>
</dbReference>
<dbReference type="SUPFAM" id="SSF46785">
    <property type="entry name" value="Winged helix' DNA-binding domain"/>
    <property type="match status" value="1"/>
</dbReference>
<accession>A0A0G2I4D6</accession>
<protein>
    <recommendedName>
        <fullName evidence="10">Lupus La protein</fullName>
    </recommendedName>
</protein>
<feature type="compositionally biased region" description="Low complexity" evidence="5">
    <location>
        <begin position="433"/>
        <end position="459"/>
    </location>
</feature>
<dbReference type="Gene3D" id="3.30.70.330">
    <property type="match status" value="1"/>
</dbReference>
<evidence type="ECO:0000256" key="3">
    <source>
        <dbReference type="ARBA" id="ARBA00023242"/>
    </source>
</evidence>
<dbReference type="InterPro" id="IPR006630">
    <property type="entry name" value="La_HTH"/>
</dbReference>
<organism evidence="8 9">
    <name type="scientific">[Emmonsia] crescens</name>
    <dbReference type="NCBI Taxonomy" id="73230"/>
    <lineage>
        <taxon>Eukaryota</taxon>
        <taxon>Fungi</taxon>
        <taxon>Dikarya</taxon>
        <taxon>Ascomycota</taxon>
        <taxon>Pezizomycotina</taxon>
        <taxon>Eurotiomycetes</taxon>
        <taxon>Eurotiomycetidae</taxon>
        <taxon>Onygenales</taxon>
        <taxon>Ajellomycetaceae</taxon>
        <taxon>Emergomyces</taxon>
    </lineage>
</organism>
<evidence type="ECO:0000259" key="7">
    <source>
        <dbReference type="PROSITE" id="PS50961"/>
    </source>
</evidence>
<dbReference type="CDD" id="cd12291">
    <property type="entry name" value="RRM1_La"/>
    <property type="match status" value="1"/>
</dbReference>
<feature type="domain" description="RRM" evidence="6">
    <location>
        <begin position="245"/>
        <end position="325"/>
    </location>
</feature>
<dbReference type="PANTHER" id="PTHR22792">
    <property type="entry name" value="LUPUS LA PROTEIN-RELATED"/>
    <property type="match status" value="1"/>
</dbReference>
<dbReference type="InterPro" id="IPR035979">
    <property type="entry name" value="RBD_domain_sf"/>
</dbReference>
<feature type="compositionally biased region" description="Low complexity" evidence="5">
    <location>
        <begin position="406"/>
        <end position="417"/>
    </location>
</feature>
<dbReference type="PRINTS" id="PR00302">
    <property type="entry name" value="LUPUSLA"/>
</dbReference>
<dbReference type="AlphaFoldDB" id="A0A0G2I4D6"/>
<evidence type="ECO:0000313" key="8">
    <source>
        <dbReference type="EMBL" id="KKZ65308.1"/>
    </source>
</evidence>
<feature type="compositionally biased region" description="Basic and acidic residues" evidence="5">
    <location>
        <begin position="22"/>
        <end position="56"/>
    </location>
</feature>
<name>A0A0G2I4D6_9EURO</name>
<proteinExistence type="predicted"/>
<evidence type="ECO:0000259" key="6">
    <source>
        <dbReference type="PROSITE" id="PS50102"/>
    </source>
</evidence>
<dbReference type="SUPFAM" id="SSF54928">
    <property type="entry name" value="RNA-binding domain, RBD"/>
    <property type="match status" value="1"/>
</dbReference>
<evidence type="ECO:0000256" key="4">
    <source>
        <dbReference type="PROSITE-ProRule" id="PRU00332"/>
    </source>
</evidence>
<feature type="region of interest" description="Disordered" evidence="5">
    <location>
        <begin position="1"/>
        <end position="142"/>
    </location>
</feature>
<dbReference type="InterPro" id="IPR000504">
    <property type="entry name" value="RRM_dom"/>
</dbReference>
<dbReference type="InterPro" id="IPR045180">
    <property type="entry name" value="La_dom_prot"/>
</dbReference>
<feature type="compositionally biased region" description="Basic and acidic residues" evidence="5">
    <location>
        <begin position="360"/>
        <end position="370"/>
    </location>
</feature>
<dbReference type="CDD" id="cd08029">
    <property type="entry name" value="LA_like_fungal"/>
    <property type="match status" value="1"/>
</dbReference>
<dbReference type="Pfam" id="PF05383">
    <property type="entry name" value="La"/>
    <property type="match status" value="1"/>
</dbReference>
<reference evidence="9" key="1">
    <citation type="journal article" date="2015" name="PLoS Genet.">
        <title>The dynamic genome and transcriptome of the human fungal pathogen Blastomyces and close relative Emmonsia.</title>
        <authorList>
            <person name="Munoz J.F."/>
            <person name="Gauthier G.M."/>
            <person name="Desjardins C.A."/>
            <person name="Gallo J.E."/>
            <person name="Holder J."/>
            <person name="Sullivan T.D."/>
            <person name="Marty A.J."/>
            <person name="Carmen J.C."/>
            <person name="Chen Z."/>
            <person name="Ding L."/>
            <person name="Gujja S."/>
            <person name="Magrini V."/>
            <person name="Misas E."/>
            <person name="Mitreva M."/>
            <person name="Priest M."/>
            <person name="Saif S."/>
            <person name="Whiston E.A."/>
            <person name="Young S."/>
            <person name="Zeng Q."/>
            <person name="Goldman W.E."/>
            <person name="Mardis E.R."/>
            <person name="Taylor J.W."/>
            <person name="McEwen J.G."/>
            <person name="Clay O.K."/>
            <person name="Klein B.S."/>
            <person name="Cuomo C.A."/>
        </authorList>
    </citation>
    <scope>NUCLEOTIDE SEQUENCE [LARGE SCALE GENOMIC DNA]</scope>
    <source>
        <strain evidence="9">UAMH 3008</strain>
    </source>
</reference>
<dbReference type="Gene3D" id="1.10.10.10">
    <property type="entry name" value="Winged helix-like DNA-binding domain superfamily/Winged helix DNA-binding domain"/>
    <property type="match status" value="1"/>
</dbReference>
<dbReference type="InterPro" id="IPR002344">
    <property type="entry name" value="Lupus_La"/>
</dbReference>
<evidence type="ECO:0008006" key="10">
    <source>
        <dbReference type="Google" id="ProtNLM"/>
    </source>
</evidence>
<dbReference type="InterPro" id="IPR036388">
    <property type="entry name" value="WH-like_DNA-bd_sf"/>
</dbReference>
<keyword evidence="2 4" id="KW-0694">RNA-binding</keyword>
<evidence type="ECO:0000256" key="2">
    <source>
        <dbReference type="ARBA" id="ARBA00022884"/>
    </source>
</evidence>
<dbReference type="SMART" id="SM00360">
    <property type="entry name" value="RRM"/>
    <property type="match status" value="1"/>
</dbReference>
<feature type="compositionally biased region" description="Basic residues" evidence="5">
    <location>
        <begin position="371"/>
        <end position="386"/>
    </location>
</feature>
<dbReference type="GO" id="GO:0003729">
    <property type="term" value="F:mRNA binding"/>
    <property type="evidence" value="ECO:0007669"/>
    <property type="project" value="TreeGrafter"/>
</dbReference>
<evidence type="ECO:0000256" key="5">
    <source>
        <dbReference type="SAM" id="MobiDB-lite"/>
    </source>
</evidence>
<gene>
    <name evidence="8" type="ORF">EMCG_08824</name>
</gene>
<evidence type="ECO:0000313" key="9">
    <source>
        <dbReference type="Proteomes" id="UP000034164"/>
    </source>
</evidence>
<feature type="region of interest" description="Disordered" evidence="5">
    <location>
        <begin position="337"/>
        <end position="467"/>
    </location>
</feature>
<keyword evidence="3" id="KW-0539">Nucleus</keyword>
<dbReference type="InterPro" id="IPR012677">
    <property type="entry name" value="Nucleotide-bd_a/b_plait_sf"/>
</dbReference>
<dbReference type="PROSITE" id="PS50961">
    <property type="entry name" value="HTH_LA"/>
    <property type="match status" value="1"/>
</dbReference>
<dbReference type="SMART" id="SM00715">
    <property type="entry name" value="LA"/>
    <property type="match status" value="1"/>
</dbReference>
<dbReference type="OrthoDB" id="439993at2759"/>
<dbReference type="GO" id="GO:1990904">
    <property type="term" value="C:ribonucleoprotein complex"/>
    <property type="evidence" value="ECO:0007669"/>
    <property type="project" value="InterPro"/>
</dbReference>
<dbReference type="Proteomes" id="UP000034164">
    <property type="component" value="Unassembled WGS sequence"/>
</dbReference>
<dbReference type="GO" id="GO:0005634">
    <property type="term" value="C:nucleus"/>
    <property type="evidence" value="ECO:0007669"/>
    <property type="project" value="UniProtKB-SubCell"/>
</dbReference>
<dbReference type="VEuPathDB" id="FungiDB:EMCG_08824"/>
<feature type="domain" description="HTH La-type RNA-binding" evidence="7">
    <location>
        <begin position="136"/>
        <end position="226"/>
    </location>
</feature>
<comment type="subcellular location">
    <subcellularLocation>
        <location evidence="1">Nucleus</location>
    </subcellularLocation>
</comment>
<dbReference type="PROSITE" id="PS50102">
    <property type="entry name" value="RRM"/>
    <property type="match status" value="1"/>
</dbReference>